<keyword evidence="10" id="KW-1185">Reference proteome</keyword>
<dbReference type="InterPro" id="IPR043129">
    <property type="entry name" value="ATPase_NBD"/>
</dbReference>
<comment type="catalytic activity">
    <reaction evidence="5 6">
        <text>L-threonylcarbamoyladenylate + adenosine(37) in tRNA = N(6)-L-threonylcarbamoyladenosine(37) in tRNA + AMP + H(+)</text>
        <dbReference type="Rhea" id="RHEA:37059"/>
        <dbReference type="Rhea" id="RHEA-COMP:10162"/>
        <dbReference type="Rhea" id="RHEA-COMP:10163"/>
        <dbReference type="ChEBI" id="CHEBI:15378"/>
        <dbReference type="ChEBI" id="CHEBI:73682"/>
        <dbReference type="ChEBI" id="CHEBI:74411"/>
        <dbReference type="ChEBI" id="CHEBI:74418"/>
        <dbReference type="ChEBI" id="CHEBI:456215"/>
        <dbReference type="EC" id="2.3.1.234"/>
    </reaction>
</comment>
<evidence type="ECO:0000256" key="7">
    <source>
        <dbReference type="SAM" id="MobiDB-lite"/>
    </source>
</evidence>
<feature type="region of interest" description="Disordered" evidence="7">
    <location>
        <begin position="38"/>
        <end position="74"/>
    </location>
</feature>
<accession>A0A8J4AT96</accession>
<comment type="cofactor">
    <cofactor evidence="6">
        <name>a divalent metal cation</name>
        <dbReference type="ChEBI" id="CHEBI:60240"/>
    </cofactor>
    <text evidence="6">Binds 1 divalent metal cation per subunit.</text>
</comment>
<keyword evidence="3 6" id="KW-0479">Metal-binding</keyword>
<keyword evidence="6" id="KW-0496">Mitochondrion</keyword>
<comment type="subcellular location">
    <subcellularLocation>
        <location evidence="6">Mitochondrion</location>
    </subcellularLocation>
</comment>
<feature type="region of interest" description="Disordered" evidence="7">
    <location>
        <begin position="653"/>
        <end position="698"/>
    </location>
</feature>
<keyword evidence="1 6" id="KW-0808">Transferase</keyword>
<organism evidence="9 10">
    <name type="scientific">Volvox africanus</name>
    <dbReference type="NCBI Taxonomy" id="51714"/>
    <lineage>
        <taxon>Eukaryota</taxon>
        <taxon>Viridiplantae</taxon>
        <taxon>Chlorophyta</taxon>
        <taxon>core chlorophytes</taxon>
        <taxon>Chlorophyceae</taxon>
        <taxon>CS clade</taxon>
        <taxon>Chlamydomonadales</taxon>
        <taxon>Volvocaceae</taxon>
        <taxon>Volvox</taxon>
    </lineage>
</organism>
<dbReference type="InterPro" id="IPR022450">
    <property type="entry name" value="TsaD"/>
</dbReference>
<dbReference type="AlphaFoldDB" id="A0A8J4AT96"/>
<dbReference type="FunFam" id="3.30.420.40:FF:000012">
    <property type="entry name" value="tRNA N6-adenosine threonylcarbamoyltransferase"/>
    <property type="match status" value="1"/>
</dbReference>
<evidence type="ECO:0000256" key="6">
    <source>
        <dbReference type="HAMAP-Rule" id="MF_03179"/>
    </source>
</evidence>
<feature type="compositionally biased region" description="Polar residues" evidence="7">
    <location>
        <begin position="56"/>
        <end position="74"/>
    </location>
</feature>
<dbReference type="PRINTS" id="PR00789">
    <property type="entry name" value="OSIALOPTASE"/>
</dbReference>
<reference evidence="9" key="1">
    <citation type="journal article" date="2021" name="Proc. Natl. Acad. Sci. U.S.A.">
        <title>Three genomes in the algal genus Volvox reveal the fate of a haploid sex-determining region after a transition to homothallism.</title>
        <authorList>
            <person name="Yamamoto K."/>
            <person name="Hamaji T."/>
            <person name="Kawai-Toyooka H."/>
            <person name="Matsuzaki R."/>
            <person name="Takahashi F."/>
            <person name="Nishimura Y."/>
            <person name="Kawachi M."/>
            <person name="Noguchi H."/>
            <person name="Minakuchi Y."/>
            <person name="Umen J.G."/>
            <person name="Toyoda A."/>
            <person name="Nozaki H."/>
        </authorList>
    </citation>
    <scope>NUCLEOTIDE SEQUENCE</scope>
    <source>
        <strain evidence="9">NIES-3780</strain>
    </source>
</reference>
<dbReference type="GO" id="GO:0046872">
    <property type="term" value="F:metal ion binding"/>
    <property type="evidence" value="ECO:0007669"/>
    <property type="project" value="UniProtKB-KW"/>
</dbReference>
<feature type="compositionally biased region" description="Low complexity" evidence="7">
    <location>
        <begin position="668"/>
        <end position="691"/>
    </location>
</feature>
<comment type="subunit">
    <text evidence="6">Homodimer.</text>
</comment>
<dbReference type="Gene3D" id="3.30.420.40">
    <property type="match status" value="3"/>
</dbReference>
<dbReference type="InterPro" id="IPR017861">
    <property type="entry name" value="KAE1/TsaD"/>
</dbReference>
<evidence type="ECO:0000256" key="4">
    <source>
        <dbReference type="ARBA" id="ARBA00023315"/>
    </source>
</evidence>
<name>A0A8J4AT96_9CHLO</name>
<feature type="compositionally biased region" description="Low complexity" evidence="7">
    <location>
        <begin position="556"/>
        <end position="578"/>
    </location>
</feature>
<comment type="similarity">
    <text evidence="6">Belongs to the KAE1 / TsaD family.</text>
</comment>
<evidence type="ECO:0000256" key="1">
    <source>
        <dbReference type="ARBA" id="ARBA00022679"/>
    </source>
</evidence>
<proteinExistence type="inferred from homology"/>
<comment type="caution">
    <text evidence="9">The sequence shown here is derived from an EMBL/GenBank/DDBJ whole genome shotgun (WGS) entry which is preliminary data.</text>
</comment>
<evidence type="ECO:0000256" key="2">
    <source>
        <dbReference type="ARBA" id="ARBA00022694"/>
    </source>
</evidence>
<dbReference type="GO" id="GO:0005739">
    <property type="term" value="C:mitochondrion"/>
    <property type="evidence" value="ECO:0007669"/>
    <property type="project" value="UniProtKB-SubCell"/>
</dbReference>
<evidence type="ECO:0000256" key="5">
    <source>
        <dbReference type="ARBA" id="ARBA00048117"/>
    </source>
</evidence>
<protein>
    <recommendedName>
        <fullName evidence="6">Glycoprotease 1</fullName>
    </recommendedName>
</protein>
<dbReference type="EMBL" id="BNCO01000003">
    <property type="protein sequence ID" value="GIL45181.1"/>
    <property type="molecule type" value="Genomic_DNA"/>
</dbReference>
<evidence type="ECO:0000259" key="8">
    <source>
        <dbReference type="Pfam" id="PF00814"/>
    </source>
</evidence>
<sequence>MVGTAKVASSRAWQLHHTYSSRSKGLPQIHCLTHAKATASTPVATTTAPLSPGDVGSSSMPHVSQLPSDSNGNITSSTAAAAAAARGVKPFRRPVAVVLGIESSCDDTGVAVVTSDGRVLGEAIATQADVHAQWGGVVPNLARDAHTAAIDRTVDSALAAARLAPQQLSAIAVTVGPGLGLCLRVGAAKARQLARQYGIPLVSVHHMEAHALVARLPPAAAAAAPPAVRMAAIAATVTATHGSASSPNSQQQQQLHIVSEQHPPEEPHSEVISNSHNIASAAGAVLPAGCTASNAPDAAGADSVDAAAVLEDVDAAAAVPFPFLCLLVSGGHNLMVLVRGVGQYVQLGTTVDDALGEAYDKIARLLNLELRPHGGAALEALAREGDPRAFKFAVPMRKHATCDFSFAGLKTNTRLAIQQHLAPERTAAMSAEELRKVKADIAASFQSVAVTHLNEKTRRGVAWARELVPERLRHLVVAGGVACNQVVRASLQKIAEDEGLELVLPPPRWCTDNGVMVAWTGIERLARGWAEPPPPPPAPLMPALTSIATDQPQQHSAVAAADAATTPATSTVASTSEAGVDGEVASQGSIRQRVSELHGASAGTGSTAAGQAQLEAEWIELKPRWPLTSELHPRSAAAQQELRRSVRRVRMHTPLSDMLPRSAAKHANSGSSSSSSSSSSNSSGESNSSGGPQADGVQADIQGHQPAAVAAEGKLAGTCNTAGVVATGAVAPVANTAVLRAWTGCSVGVEDAGVVKAREGLAEGQGIKGEVKGGKSGVADEGLMAGPLVRVAC</sequence>
<feature type="compositionally biased region" description="Low complexity" evidence="7">
    <location>
        <begin position="599"/>
        <end position="609"/>
    </location>
</feature>
<evidence type="ECO:0000313" key="10">
    <source>
        <dbReference type="Proteomes" id="UP000747399"/>
    </source>
</evidence>
<dbReference type="SUPFAM" id="SSF53067">
    <property type="entry name" value="Actin-like ATPase domain"/>
    <property type="match status" value="1"/>
</dbReference>
<keyword evidence="2 6" id="KW-0819">tRNA processing</keyword>
<dbReference type="FunFam" id="3.30.420.40:FF:000133">
    <property type="entry name" value="Probable tRNA N6-adenosine threonylcarbamoyltransferase, mitochondrial"/>
    <property type="match status" value="1"/>
</dbReference>
<dbReference type="Pfam" id="PF00814">
    <property type="entry name" value="TsaD"/>
    <property type="match status" value="2"/>
</dbReference>
<feature type="domain" description="Gcp-like" evidence="8">
    <location>
        <begin position="313"/>
        <end position="519"/>
    </location>
</feature>
<feature type="region of interest" description="Disordered" evidence="7">
    <location>
        <begin position="241"/>
        <end position="271"/>
    </location>
</feature>
<dbReference type="PANTHER" id="PTHR11735">
    <property type="entry name" value="TRNA N6-ADENOSINE THREONYLCARBAMOYLTRANSFERASE"/>
    <property type="match status" value="1"/>
</dbReference>
<comment type="function">
    <text evidence="6">Required for the formation of a threonylcarbamoyl group on adenosine at position 37 (t(6)A37) in mitochondrial tRNAs that read codons beginning with adenine. Probably involved in the transfer of the threonylcarbamoyl moiety of threonylcarbamoyl-AMP (TC-AMP) to the N6 group of A37. Involved in mitochondrial genome maintenance.</text>
</comment>
<dbReference type="HAMAP" id="MF_01445">
    <property type="entry name" value="TsaD"/>
    <property type="match status" value="1"/>
</dbReference>
<dbReference type="Proteomes" id="UP000747399">
    <property type="component" value="Unassembled WGS sequence"/>
</dbReference>
<dbReference type="InterPro" id="IPR000905">
    <property type="entry name" value="Gcp-like_dom"/>
</dbReference>
<evidence type="ECO:0000256" key="3">
    <source>
        <dbReference type="ARBA" id="ARBA00022723"/>
    </source>
</evidence>
<keyword evidence="4 6" id="KW-0012">Acyltransferase</keyword>
<dbReference type="GO" id="GO:0002949">
    <property type="term" value="P:tRNA threonylcarbamoyladenosine modification"/>
    <property type="evidence" value="ECO:0007669"/>
    <property type="project" value="UniProtKB-UniRule"/>
</dbReference>
<dbReference type="CDD" id="cd24134">
    <property type="entry name" value="ASKHA_NBD_OSGEPL1_QRI7_euk"/>
    <property type="match status" value="1"/>
</dbReference>
<feature type="region of interest" description="Disordered" evidence="7">
    <location>
        <begin position="550"/>
        <end position="609"/>
    </location>
</feature>
<dbReference type="PANTHER" id="PTHR11735:SF6">
    <property type="entry name" value="TRNA N6-ADENOSINE THREONYLCARBAMOYLTRANSFERASE, MITOCHONDRIAL"/>
    <property type="match status" value="1"/>
</dbReference>
<dbReference type="GO" id="GO:0061711">
    <property type="term" value="F:tRNA N(6)-L-threonylcarbamoyladenine synthase activity"/>
    <property type="evidence" value="ECO:0007669"/>
    <property type="project" value="UniProtKB-EC"/>
</dbReference>
<gene>
    <name evidence="6" type="primary">GCP1</name>
    <name evidence="9" type="ORF">Vafri_2509</name>
</gene>
<evidence type="ECO:0000313" key="9">
    <source>
        <dbReference type="EMBL" id="GIL45181.1"/>
    </source>
</evidence>
<feature type="compositionally biased region" description="Low complexity" evidence="7">
    <location>
        <begin position="38"/>
        <end position="48"/>
    </location>
</feature>
<feature type="domain" description="Gcp-like" evidence="8">
    <location>
        <begin position="119"/>
        <end position="225"/>
    </location>
</feature>